<reference evidence="1" key="1">
    <citation type="submission" date="2021-01" db="EMBL/GenBank/DDBJ databases">
        <title>Chromosome-level genome assembly of a human fungal pathogen reveals clustering of transcriptionally co-regulated genes.</title>
        <authorList>
            <person name="Voorhies M."/>
            <person name="Cohen S."/>
            <person name="Shea T.P."/>
            <person name="Petrus S."/>
            <person name="Munoz J.F."/>
            <person name="Poplawski S."/>
            <person name="Goldman W.E."/>
            <person name="Michael T."/>
            <person name="Cuomo C.A."/>
            <person name="Sil A."/>
            <person name="Beyhan S."/>
        </authorList>
    </citation>
    <scope>NUCLEOTIDE SEQUENCE</scope>
    <source>
        <strain evidence="1">WU24</strain>
    </source>
</reference>
<accession>A0A8A1M6G4</accession>
<evidence type="ECO:0000313" key="1">
    <source>
        <dbReference type="EMBL" id="QSS61609.1"/>
    </source>
</evidence>
<name>A0A8A1M6G4_AJECA</name>
<protein>
    <submittedName>
        <fullName evidence="1">Uncharacterized protein</fullName>
    </submittedName>
</protein>
<organism evidence="1 2">
    <name type="scientific">Ajellomyces capsulatus</name>
    <name type="common">Darling's disease fungus</name>
    <name type="synonym">Histoplasma capsulatum</name>
    <dbReference type="NCBI Taxonomy" id="5037"/>
    <lineage>
        <taxon>Eukaryota</taxon>
        <taxon>Fungi</taxon>
        <taxon>Dikarya</taxon>
        <taxon>Ascomycota</taxon>
        <taxon>Pezizomycotina</taxon>
        <taxon>Eurotiomycetes</taxon>
        <taxon>Eurotiomycetidae</taxon>
        <taxon>Onygenales</taxon>
        <taxon>Ajellomycetaceae</taxon>
        <taxon>Histoplasma</taxon>
    </lineage>
</organism>
<dbReference type="EMBL" id="CP069111">
    <property type="protein sequence ID" value="QSS61609.1"/>
    <property type="molecule type" value="Genomic_DNA"/>
</dbReference>
<dbReference type="AlphaFoldDB" id="A0A8A1M6G4"/>
<evidence type="ECO:0000313" key="2">
    <source>
        <dbReference type="Proteomes" id="UP000663671"/>
    </source>
</evidence>
<dbReference type="OrthoDB" id="1932312at2759"/>
<dbReference type="VEuPathDB" id="FungiDB:I7I51_03786"/>
<dbReference type="InterPro" id="IPR036322">
    <property type="entry name" value="WD40_repeat_dom_sf"/>
</dbReference>
<dbReference type="Gene3D" id="2.130.10.10">
    <property type="entry name" value="YVTN repeat-like/Quinoprotein amine dehydrogenase"/>
    <property type="match status" value="1"/>
</dbReference>
<dbReference type="Proteomes" id="UP000663671">
    <property type="component" value="Chromosome 5"/>
</dbReference>
<proteinExistence type="predicted"/>
<dbReference type="InterPro" id="IPR015943">
    <property type="entry name" value="WD40/YVTN_repeat-like_dom_sf"/>
</dbReference>
<sequence length="444" mass="48784">MEQMKVFDRFLGCERTVHGEDLDGWKIPAPSTPNMLETPSAANLVTVCVQPYIKPSEDGHPEEASLLIVSGADKLVSLYDVQAPYPLLCTLDNLSDSPFLSGIYLYDGAYRAMTTVSGELLLFQGPRAIASRKDHTKHAVDVVSFQEEPPEVQTTWLATAGWDSRIYIYSITLLDVGAQITIGEPLAVIKTATVPECILLMRSESTGDLVLLASRRDSTCLFYYLVESPFNRLERGHRMNAKSQQLYECPLLGKQDLAPNSNAWAAFSPACFAPSPRDPMLLAVATSSKPYMHVIFVRVLMPFPSASTSPTPGLGAAWRASQASQSMADREAAAILAHVNAIAPQTAFSIPKLVWRPDGSGVWVNGEDGVIRGIEAKTGKLVASLRGGHEPGSKVRTISAGWARVDYGENRFEECLRITELPDQKYNYVQISNRDRPIKPELRK</sequence>
<dbReference type="SUPFAM" id="SSF50978">
    <property type="entry name" value="WD40 repeat-like"/>
    <property type="match status" value="1"/>
</dbReference>
<gene>
    <name evidence="1" type="ORF">I7I51_03786</name>
</gene>